<evidence type="ECO:0000256" key="5">
    <source>
        <dbReference type="ARBA" id="ARBA00023180"/>
    </source>
</evidence>
<evidence type="ECO:0000256" key="3">
    <source>
        <dbReference type="ARBA" id="ARBA00022679"/>
    </source>
</evidence>
<evidence type="ECO:0000256" key="8">
    <source>
        <dbReference type="SAM" id="MobiDB-lite"/>
    </source>
</evidence>
<keyword evidence="6 7" id="KW-0961">Cell wall biogenesis/degradation</keyword>
<dbReference type="PANTHER" id="PTHR31889:SF2">
    <property type="entry name" value="FUCOSYLTRANSFERASE 3"/>
    <property type="match status" value="1"/>
</dbReference>
<dbReference type="OrthoDB" id="428346at2759"/>
<dbReference type="GeneID" id="105058247"/>
<dbReference type="GO" id="GO:0071555">
    <property type="term" value="P:cell wall organization"/>
    <property type="evidence" value="ECO:0007669"/>
    <property type="project" value="UniProtKB-UniRule"/>
</dbReference>
<dbReference type="Gene3D" id="3.40.50.11340">
    <property type="match status" value="1"/>
</dbReference>
<accession>A0A6I9S920</accession>
<keyword evidence="4 7" id="KW-0333">Golgi apparatus</keyword>
<dbReference type="GO" id="GO:0008107">
    <property type="term" value="F:galactoside 2-alpha-L-fucosyltransferase activity"/>
    <property type="evidence" value="ECO:0007669"/>
    <property type="project" value="InterPro"/>
</dbReference>
<feature type="transmembrane region" description="Helical" evidence="7">
    <location>
        <begin position="47"/>
        <end position="66"/>
    </location>
</feature>
<comment type="similarity">
    <text evidence="1 7">Belongs to the glycosyltransferase 37 family.</text>
</comment>
<name>A0A6I9S920_ELAGV</name>
<evidence type="ECO:0000256" key="2">
    <source>
        <dbReference type="ARBA" id="ARBA00022676"/>
    </source>
</evidence>
<dbReference type="PANTHER" id="PTHR31889">
    <property type="entry name" value="FUCOSYLTRANSFERASE 2-RELATED"/>
    <property type="match status" value="1"/>
</dbReference>
<comment type="function">
    <text evidence="7">May be involved in cell wall biosynthesis.</text>
</comment>
<dbReference type="InterPro" id="IPR004938">
    <property type="entry name" value="XG_FTase"/>
</dbReference>
<keyword evidence="7" id="KW-0812">Transmembrane</keyword>
<evidence type="ECO:0000256" key="6">
    <source>
        <dbReference type="ARBA" id="ARBA00023316"/>
    </source>
</evidence>
<dbReference type="InParanoid" id="A0A6I9S920"/>
<sequence>MEMDTKRIRRQRPPPASSTAPEGEGAHLAGPDERFGNLGAGFGSPTAFLVAFLMLLPLLVLVSSSYRNPATDGLCGALRGDGREDLSASAEQGPRVGSSGSSNNTRDRFLGGLLAAGFDEGSCLSRYQSVLYRKKSPHIPSPHLLERLRGHESLQKKCGPNTESYNNAIKWLKSGRRTEIMECNYVVWLSYSGLGNRMLSLASAFLYALLTNRLLLIDRGADMADLFCEPFPETSWLLPLDFPINQFSSFNKKAPQSYGNMLKRKAISDIPDGNANGSLPAYVYLHLGHDYGDFDKLFFCEDDQQVFRKIPWLLLRSNVYFVPSLFLIPTYEEELGRLFPQRETVFHHLGRYLFHPTNSVWGLITRSYWSYLAKAEERTGIQVRVFDVRNSPVQHVLDQILACSLKEKLLPDVSLHDPLVSSTVAGSKVVFVTSLDSVYFEKIRSMYWEHPTTTGEIVSVYQPSHEGYQQTEKQMHEMKAWAEMYLLSLTDALVTSAWSTFGYVAQGLGGLKPWILFRPENGTMPRPPCRRALSMEPCFHTPPYYDCKAKAVIDTGVVIPHVRHCEDVSWGLKLVDPVEQ</sequence>
<proteinExistence type="inferred from homology"/>
<feature type="region of interest" description="Disordered" evidence="8">
    <location>
        <begin position="1"/>
        <end position="32"/>
    </location>
</feature>
<keyword evidence="5" id="KW-0325">Glycoprotein</keyword>
<feature type="region of interest" description="Disordered" evidence="8">
    <location>
        <begin position="84"/>
        <end position="104"/>
    </location>
</feature>
<dbReference type="GO" id="GO:0042546">
    <property type="term" value="P:cell wall biogenesis"/>
    <property type="evidence" value="ECO:0007669"/>
    <property type="project" value="InterPro"/>
</dbReference>
<evidence type="ECO:0000313" key="10">
    <source>
        <dbReference type="RefSeq" id="XP_010939429.1"/>
    </source>
</evidence>
<dbReference type="GO" id="GO:0032580">
    <property type="term" value="C:Golgi cisterna membrane"/>
    <property type="evidence" value="ECO:0007669"/>
    <property type="project" value="UniProtKB-SubCell"/>
</dbReference>
<keyword evidence="7" id="KW-1133">Transmembrane helix</keyword>
<keyword evidence="9" id="KW-1185">Reference proteome</keyword>
<dbReference type="FunCoup" id="A0A6I9S920">
    <property type="interactions" value="2040"/>
</dbReference>
<keyword evidence="2 7" id="KW-0328">Glycosyltransferase</keyword>
<dbReference type="RefSeq" id="XP_010939429.1">
    <property type="nucleotide sequence ID" value="XM_010941127.2"/>
</dbReference>
<gene>
    <name evidence="10" type="primary">LOC105058247</name>
</gene>
<evidence type="ECO:0000256" key="1">
    <source>
        <dbReference type="ARBA" id="ARBA00010481"/>
    </source>
</evidence>
<protein>
    <recommendedName>
        <fullName evidence="7">Fucosyltransferase</fullName>
        <ecNumber evidence="7">2.4.1.-</ecNumber>
    </recommendedName>
</protein>
<evidence type="ECO:0000313" key="9">
    <source>
        <dbReference type="Proteomes" id="UP000504607"/>
    </source>
</evidence>
<dbReference type="FunFam" id="3.40.50.11340:FF:000005">
    <property type="entry name" value="Galactoside 2-alpha-L-fucosyltransferase"/>
    <property type="match status" value="1"/>
</dbReference>
<reference evidence="10" key="1">
    <citation type="submission" date="2025-08" db="UniProtKB">
        <authorList>
            <consortium name="RefSeq"/>
        </authorList>
    </citation>
    <scope>IDENTIFICATION</scope>
</reference>
<comment type="subcellular location">
    <subcellularLocation>
        <location evidence="7">Golgi apparatus</location>
        <location evidence="7">Golgi stack membrane</location>
        <topology evidence="7">Single-pass type II membrane protein</topology>
    </subcellularLocation>
</comment>
<dbReference type="Proteomes" id="UP000504607">
    <property type="component" value="Chromosome 15"/>
</dbReference>
<dbReference type="EC" id="2.4.1.-" evidence="7"/>
<evidence type="ECO:0000256" key="7">
    <source>
        <dbReference type="RuleBase" id="RU367004"/>
    </source>
</evidence>
<keyword evidence="3 7" id="KW-0808">Transferase</keyword>
<dbReference type="KEGG" id="egu:105058247"/>
<organism evidence="9 10">
    <name type="scientific">Elaeis guineensis var. tenera</name>
    <name type="common">Oil palm</name>
    <dbReference type="NCBI Taxonomy" id="51953"/>
    <lineage>
        <taxon>Eukaryota</taxon>
        <taxon>Viridiplantae</taxon>
        <taxon>Streptophyta</taxon>
        <taxon>Embryophyta</taxon>
        <taxon>Tracheophyta</taxon>
        <taxon>Spermatophyta</taxon>
        <taxon>Magnoliopsida</taxon>
        <taxon>Liliopsida</taxon>
        <taxon>Arecaceae</taxon>
        <taxon>Arecoideae</taxon>
        <taxon>Cocoseae</taxon>
        <taxon>Elaeidinae</taxon>
        <taxon>Elaeis</taxon>
    </lineage>
</organism>
<dbReference type="AlphaFoldDB" id="A0A6I9S920"/>
<keyword evidence="7" id="KW-0472">Membrane</keyword>
<evidence type="ECO:0000256" key="4">
    <source>
        <dbReference type="ARBA" id="ARBA00023034"/>
    </source>
</evidence>
<dbReference type="GO" id="GO:0009969">
    <property type="term" value="P:xyloglucan biosynthetic process"/>
    <property type="evidence" value="ECO:0007669"/>
    <property type="project" value="TreeGrafter"/>
</dbReference>
<dbReference type="Pfam" id="PF03254">
    <property type="entry name" value="XG_FTase"/>
    <property type="match status" value="1"/>
</dbReference>